<evidence type="ECO:0000313" key="16">
    <source>
        <dbReference type="Proteomes" id="UP001642540"/>
    </source>
</evidence>
<organism evidence="15 16">
    <name type="scientific">Orchesella dallaii</name>
    <dbReference type="NCBI Taxonomy" id="48710"/>
    <lineage>
        <taxon>Eukaryota</taxon>
        <taxon>Metazoa</taxon>
        <taxon>Ecdysozoa</taxon>
        <taxon>Arthropoda</taxon>
        <taxon>Hexapoda</taxon>
        <taxon>Collembola</taxon>
        <taxon>Entomobryomorpha</taxon>
        <taxon>Entomobryoidea</taxon>
        <taxon>Orchesellidae</taxon>
        <taxon>Orchesellinae</taxon>
        <taxon>Orchesella</taxon>
    </lineage>
</organism>
<evidence type="ECO:0000256" key="2">
    <source>
        <dbReference type="ARBA" id="ARBA00004174"/>
    </source>
</evidence>
<dbReference type="InterPro" id="IPR002401">
    <property type="entry name" value="Cyt_P450_E_grp-I"/>
</dbReference>
<comment type="similarity">
    <text evidence="4 13">Belongs to the cytochrome P450 family.</text>
</comment>
<keyword evidence="11 13" id="KW-0503">Monooxygenase</keyword>
<dbReference type="InterPro" id="IPR017972">
    <property type="entry name" value="Cyt_P450_CS"/>
</dbReference>
<keyword evidence="14" id="KW-0812">Transmembrane</keyword>
<dbReference type="Gene3D" id="1.10.630.10">
    <property type="entry name" value="Cytochrome P450"/>
    <property type="match status" value="1"/>
</dbReference>
<evidence type="ECO:0000256" key="14">
    <source>
        <dbReference type="SAM" id="Phobius"/>
    </source>
</evidence>
<evidence type="ECO:0000256" key="10">
    <source>
        <dbReference type="ARBA" id="ARBA00023004"/>
    </source>
</evidence>
<evidence type="ECO:0008006" key="17">
    <source>
        <dbReference type="Google" id="ProtNLM"/>
    </source>
</evidence>
<evidence type="ECO:0000256" key="5">
    <source>
        <dbReference type="ARBA" id="ARBA00022617"/>
    </source>
</evidence>
<evidence type="ECO:0000256" key="11">
    <source>
        <dbReference type="ARBA" id="ARBA00023033"/>
    </source>
</evidence>
<dbReference type="Proteomes" id="UP001642540">
    <property type="component" value="Unassembled WGS sequence"/>
</dbReference>
<evidence type="ECO:0000256" key="1">
    <source>
        <dbReference type="ARBA" id="ARBA00001971"/>
    </source>
</evidence>
<keyword evidence="5 13" id="KW-0349">Heme</keyword>
<evidence type="ECO:0000256" key="8">
    <source>
        <dbReference type="ARBA" id="ARBA00022848"/>
    </source>
</evidence>
<keyword evidence="12 14" id="KW-0472">Membrane</keyword>
<keyword evidence="9 13" id="KW-0560">Oxidoreductase</keyword>
<evidence type="ECO:0000313" key="15">
    <source>
        <dbReference type="EMBL" id="CAL8086096.1"/>
    </source>
</evidence>
<dbReference type="InterPro" id="IPR036396">
    <property type="entry name" value="Cyt_P450_sf"/>
</dbReference>
<comment type="subcellular location">
    <subcellularLocation>
        <location evidence="3">Endoplasmic reticulum membrane</location>
        <topology evidence="3">Peripheral membrane protein</topology>
    </subcellularLocation>
    <subcellularLocation>
        <location evidence="2">Microsome membrane</location>
        <topology evidence="2">Peripheral membrane protein</topology>
    </subcellularLocation>
</comment>
<dbReference type="CDD" id="cd11056">
    <property type="entry name" value="CYP6-like"/>
    <property type="match status" value="1"/>
</dbReference>
<evidence type="ECO:0000256" key="13">
    <source>
        <dbReference type="RuleBase" id="RU000461"/>
    </source>
</evidence>
<evidence type="ECO:0000256" key="12">
    <source>
        <dbReference type="ARBA" id="ARBA00023136"/>
    </source>
</evidence>
<feature type="transmembrane region" description="Helical" evidence="14">
    <location>
        <begin position="328"/>
        <end position="349"/>
    </location>
</feature>
<keyword evidence="10 13" id="KW-0408">Iron</keyword>
<dbReference type="PRINTS" id="PR00463">
    <property type="entry name" value="EP450I"/>
</dbReference>
<comment type="caution">
    <text evidence="15">The sequence shown here is derived from an EMBL/GenBank/DDBJ whole genome shotgun (WGS) entry which is preliminary data.</text>
</comment>
<dbReference type="PRINTS" id="PR00385">
    <property type="entry name" value="P450"/>
</dbReference>
<dbReference type="InterPro" id="IPR050476">
    <property type="entry name" value="Insect_CytP450_Detox"/>
</dbReference>
<evidence type="ECO:0000256" key="4">
    <source>
        <dbReference type="ARBA" id="ARBA00010617"/>
    </source>
</evidence>
<keyword evidence="14" id="KW-1133">Transmembrane helix</keyword>
<sequence>MFFEYILLGITACLIYKLFLAKARKPKWWKEHGIPEIDPSPNFSSFLFEKKNPAEKDDFVYKAMGTKSFCGVLESGQPVIFLKDLNLIKKVFIKDFDHFSERPELLPIANKSLIFNKILGLLTGEQWKHVRTSLTPTFTTGKVRRMMEHFNSVGQEWFEMLSAKTTASPTGSAKVDITSCVNQYAVEVISKSVFGIQAGVMKDSNSLFGKKAADLTSMGTGITGLIKMVLVSKFPKLCSILGIEVLDTEALKFLSDILRHNLEARLRGELSNNDLQQLLVEARKGELKAMGSDELDDFEKESQLQNKGNSQSSMYLTDEIIVAQGISFFFGGISTITSFLTFLAYALAVHQDIQEKLRKEVSQIVKEDGTFDYDELAKLKYLDMVIYEVLRKYPGGFRVERLCTKTYHDPESGLFVPKNTVVVIPALAIHNDKDYYENPEELDPEHFSPEKKAERSPYSFLAFGSGPRNCIGMRFALIESKSAIAKLVHSFNIEPTEKTPIPMKARYVGIFPIPPNDLELKLTPVK</sequence>
<dbReference type="EMBL" id="CAXLJM020000019">
    <property type="protein sequence ID" value="CAL8086096.1"/>
    <property type="molecule type" value="Genomic_DNA"/>
</dbReference>
<keyword evidence="8" id="KW-0492">Microsome</keyword>
<keyword evidence="6 13" id="KW-0479">Metal-binding</keyword>
<keyword evidence="16" id="KW-1185">Reference proteome</keyword>
<dbReference type="SUPFAM" id="SSF48264">
    <property type="entry name" value="Cytochrome P450"/>
    <property type="match status" value="1"/>
</dbReference>
<evidence type="ECO:0000256" key="9">
    <source>
        <dbReference type="ARBA" id="ARBA00023002"/>
    </source>
</evidence>
<protein>
    <recommendedName>
        <fullName evidence="17">Cytochrome P450 9e2</fullName>
    </recommendedName>
</protein>
<name>A0ABP1Q3E0_9HEXA</name>
<dbReference type="PROSITE" id="PS00086">
    <property type="entry name" value="CYTOCHROME_P450"/>
    <property type="match status" value="1"/>
</dbReference>
<proteinExistence type="inferred from homology"/>
<reference evidence="15 16" key="1">
    <citation type="submission" date="2024-08" db="EMBL/GenBank/DDBJ databases">
        <authorList>
            <person name="Cucini C."/>
            <person name="Frati F."/>
        </authorList>
    </citation>
    <scope>NUCLEOTIDE SEQUENCE [LARGE SCALE GENOMIC DNA]</scope>
</reference>
<evidence type="ECO:0000256" key="3">
    <source>
        <dbReference type="ARBA" id="ARBA00004406"/>
    </source>
</evidence>
<dbReference type="PANTHER" id="PTHR24292">
    <property type="entry name" value="CYTOCHROME P450"/>
    <property type="match status" value="1"/>
</dbReference>
<dbReference type="Pfam" id="PF00067">
    <property type="entry name" value="p450"/>
    <property type="match status" value="1"/>
</dbReference>
<dbReference type="PANTHER" id="PTHR24292:SF54">
    <property type="entry name" value="CYP9F3-RELATED"/>
    <property type="match status" value="1"/>
</dbReference>
<accession>A0ABP1Q3E0</accession>
<evidence type="ECO:0000256" key="7">
    <source>
        <dbReference type="ARBA" id="ARBA00022824"/>
    </source>
</evidence>
<keyword evidence="7" id="KW-0256">Endoplasmic reticulum</keyword>
<evidence type="ECO:0000256" key="6">
    <source>
        <dbReference type="ARBA" id="ARBA00022723"/>
    </source>
</evidence>
<gene>
    <name evidence="15" type="ORF">ODALV1_LOCUS6332</name>
</gene>
<dbReference type="InterPro" id="IPR001128">
    <property type="entry name" value="Cyt_P450"/>
</dbReference>
<comment type="cofactor">
    <cofactor evidence="1">
        <name>heme</name>
        <dbReference type="ChEBI" id="CHEBI:30413"/>
    </cofactor>
</comment>